<comment type="caution">
    <text evidence="3">The sequence shown here is derived from an EMBL/GenBank/DDBJ whole genome shotgun (WGS) entry which is preliminary data.</text>
</comment>
<evidence type="ECO:0000256" key="1">
    <source>
        <dbReference type="SAM" id="Phobius"/>
    </source>
</evidence>
<keyword evidence="1" id="KW-1133">Transmembrane helix</keyword>
<dbReference type="Pfam" id="PF09335">
    <property type="entry name" value="VTT_dom"/>
    <property type="match status" value="1"/>
</dbReference>
<reference key="1">
    <citation type="submission" date="2017-08" db="EMBL/GenBank/DDBJ databases">
        <title>A dynamic microbial community with high functional redundancy inhabits the cold, oxic subseafloor aquifer.</title>
        <authorList>
            <person name="Tully B.J."/>
            <person name="Wheat C.G."/>
            <person name="Glazer B.T."/>
            <person name="Huber J.A."/>
        </authorList>
    </citation>
    <scope>NUCLEOTIDE SEQUENCE [LARGE SCALE GENOMIC DNA]</scope>
</reference>
<evidence type="ECO:0000259" key="2">
    <source>
        <dbReference type="Pfam" id="PF09335"/>
    </source>
</evidence>
<feature type="transmembrane region" description="Helical" evidence="1">
    <location>
        <begin position="171"/>
        <end position="189"/>
    </location>
</feature>
<reference evidence="3" key="2">
    <citation type="journal article" date="2018" name="ISME J.">
        <title>A dynamic microbial community with high functional redundancy inhabits the cold, oxic subseafloor aquifer.</title>
        <authorList>
            <person name="Tully B.J."/>
            <person name="Wheat C.G."/>
            <person name="Glazer B.T."/>
            <person name="Huber J.A."/>
        </authorList>
    </citation>
    <scope>NUCLEOTIDE SEQUENCE</scope>
    <source>
        <strain evidence="3">NORP83</strain>
    </source>
</reference>
<feature type="transmembrane region" description="Helical" evidence="1">
    <location>
        <begin position="17"/>
        <end position="40"/>
    </location>
</feature>
<proteinExistence type="predicted"/>
<name>A0A2A4YTY5_9PROT</name>
<dbReference type="InterPro" id="IPR032816">
    <property type="entry name" value="VTT_dom"/>
</dbReference>
<keyword evidence="1" id="KW-0812">Transmembrane</keyword>
<organism evidence="3">
    <name type="scientific">OCS116 cluster bacterium</name>
    <dbReference type="NCBI Taxonomy" id="2030921"/>
    <lineage>
        <taxon>Bacteria</taxon>
        <taxon>Pseudomonadati</taxon>
        <taxon>Pseudomonadota</taxon>
        <taxon>Alphaproteobacteria</taxon>
        <taxon>OCS116 cluster</taxon>
    </lineage>
</organism>
<protein>
    <submittedName>
        <fullName evidence="3">Cytochrome B</fullName>
    </submittedName>
</protein>
<gene>
    <name evidence="3" type="ORF">COB13_14655</name>
</gene>
<dbReference type="InterPro" id="IPR051311">
    <property type="entry name" value="DedA_domain"/>
</dbReference>
<keyword evidence="1" id="KW-0472">Membrane</keyword>
<evidence type="ECO:0000313" key="3">
    <source>
        <dbReference type="EMBL" id="PCI97959.1"/>
    </source>
</evidence>
<feature type="transmembrane region" description="Helical" evidence="1">
    <location>
        <begin position="52"/>
        <end position="73"/>
    </location>
</feature>
<accession>A0A2A4YTY5</accession>
<dbReference type="GO" id="GO:0005886">
    <property type="term" value="C:plasma membrane"/>
    <property type="evidence" value="ECO:0007669"/>
    <property type="project" value="TreeGrafter"/>
</dbReference>
<feature type="transmembrane region" description="Helical" evidence="1">
    <location>
        <begin position="136"/>
        <end position="159"/>
    </location>
</feature>
<feature type="domain" description="VTT" evidence="2">
    <location>
        <begin position="35"/>
        <end position="156"/>
    </location>
</feature>
<dbReference type="PANTHER" id="PTHR42709">
    <property type="entry name" value="ALKALINE PHOSPHATASE LIKE PROTEIN"/>
    <property type="match status" value="1"/>
</dbReference>
<dbReference type="AlphaFoldDB" id="A0A2A4YTY5"/>
<sequence length="192" mass="21501">MIKALYDWTMRLGESKYGIWGLVVVAFAESSFFPIPPDILLIPMVLSLRTRAFYFAFVATFASVVGGAFGYLIGSVGFDAIGQPLLAFYNYESQFESFKQTFNEWGAWSVFVTGVTPFPYKVITITSGATGLDFTIFMLTSVAARGARFFLVAGLLYYFGEPIRHFIEKRLGILFVVFCILLIGSFVLIKYL</sequence>
<dbReference type="EMBL" id="NVUS01000025">
    <property type="protein sequence ID" value="PCI97959.1"/>
    <property type="molecule type" value="Genomic_DNA"/>
</dbReference>
<dbReference type="PANTHER" id="PTHR42709:SF11">
    <property type="entry name" value="DEDA FAMILY PROTEIN"/>
    <property type="match status" value="1"/>
</dbReference>